<comment type="cofactor">
    <cofactor evidence="1">
        <name>[4Fe-4S] cluster</name>
        <dbReference type="ChEBI" id="CHEBI:49883"/>
    </cofactor>
</comment>
<gene>
    <name evidence="12" type="ORF">LVJ94_10720</name>
</gene>
<protein>
    <submittedName>
        <fullName evidence="12">Endonuclease III</fullName>
    </submittedName>
</protein>
<dbReference type="Pfam" id="PF00633">
    <property type="entry name" value="HHH"/>
    <property type="match status" value="1"/>
</dbReference>
<dbReference type="Gene3D" id="1.10.340.30">
    <property type="entry name" value="Hypothetical protein, domain 2"/>
    <property type="match status" value="1"/>
</dbReference>
<evidence type="ECO:0000256" key="4">
    <source>
        <dbReference type="ARBA" id="ARBA00022763"/>
    </source>
</evidence>
<keyword evidence="12" id="KW-0255">Endonuclease</keyword>
<dbReference type="InterPro" id="IPR003265">
    <property type="entry name" value="HhH-GPD_domain"/>
</dbReference>
<evidence type="ECO:0000256" key="8">
    <source>
        <dbReference type="ARBA" id="ARBA00023204"/>
    </source>
</evidence>
<keyword evidence="7" id="KW-0411">Iron-sulfur</keyword>
<proteinExistence type="inferred from homology"/>
<evidence type="ECO:0000256" key="7">
    <source>
        <dbReference type="ARBA" id="ARBA00023014"/>
    </source>
</evidence>
<evidence type="ECO:0000256" key="1">
    <source>
        <dbReference type="ARBA" id="ARBA00001966"/>
    </source>
</evidence>
<feature type="domain" description="HhH-GPD" evidence="11">
    <location>
        <begin position="44"/>
        <end position="191"/>
    </location>
</feature>
<comment type="similarity">
    <text evidence="2">Belongs to the Nth/MutY family.</text>
</comment>
<evidence type="ECO:0000256" key="3">
    <source>
        <dbReference type="ARBA" id="ARBA00022723"/>
    </source>
</evidence>
<dbReference type="GO" id="GO:0004519">
    <property type="term" value="F:endonuclease activity"/>
    <property type="evidence" value="ECO:0007669"/>
    <property type="project" value="UniProtKB-KW"/>
</dbReference>
<dbReference type="InterPro" id="IPR023170">
    <property type="entry name" value="HhH_base_excis_C"/>
</dbReference>
<evidence type="ECO:0000313" key="12">
    <source>
        <dbReference type="EMBL" id="WXB07704.1"/>
    </source>
</evidence>
<evidence type="ECO:0000256" key="5">
    <source>
        <dbReference type="ARBA" id="ARBA00022801"/>
    </source>
</evidence>
<reference evidence="12" key="1">
    <citation type="submission" date="2021-12" db="EMBL/GenBank/DDBJ databases">
        <title>Discovery of the Pendulisporaceae a myxobacterial family with distinct sporulation behavior and unique specialized metabolism.</title>
        <authorList>
            <person name="Garcia R."/>
            <person name="Popoff A."/>
            <person name="Bader C.D."/>
            <person name="Loehr J."/>
            <person name="Walesch S."/>
            <person name="Walt C."/>
            <person name="Boldt J."/>
            <person name="Bunk B."/>
            <person name="Haeckl F.J.F.P.J."/>
            <person name="Gunesch A.P."/>
            <person name="Birkelbach J."/>
            <person name="Nuebel U."/>
            <person name="Pietschmann T."/>
            <person name="Bach T."/>
            <person name="Mueller R."/>
        </authorList>
    </citation>
    <scope>NUCLEOTIDE SEQUENCE</scope>
    <source>
        <strain evidence="12">MSr11367</strain>
    </source>
</reference>
<keyword evidence="6" id="KW-0408">Iron</keyword>
<keyword evidence="4" id="KW-0227">DNA damage</keyword>
<dbReference type="CDD" id="cd00056">
    <property type="entry name" value="ENDO3c"/>
    <property type="match status" value="1"/>
</dbReference>
<evidence type="ECO:0000313" key="13">
    <source>
        <dbReference type="Proteomes" id="UP001374803"/>
    </source>
</evidence>
<evidence type="ECO:0000256" key="2">
    <source>
        <dbReference type="ARBA" id="ARBA00008343"/>
    </source>
</evidence>
<keyword evidence="10" id="KW-0326">Glycosidase</keyword>
<accession>A0ABZ2L9U8</accession>
<dbReference type="PANTHER" id="PTHR43286">
    <property type="entry name" value="ENDONUCLEASE III-LIKE PROTEIN 1"/>
    <property type="match status" value="1"/>
</dbReference>
<dbReference type="InterPro" id="IPR000445">
    <property type="entry name" value="HhH_motif"/>
</dbReference>
<keyword evidence="9" id="KW-0456">Lyase</keyword>
<dbReference type="Pfam" id="PF10576">
    <property type="entry name" value="EndIII_4Fe-2S"/>
    <property type="match status" value="1"/>
</dbReference>
<keyword evidence="3" id="KW-0479">Metal-binding</keyword>
<keyword evidence="12" id="KW-0540">Nuclease</keyword>
<dbReference type="InterPro" id="IPR011257">
    <property type="entry name" value="DNA_glycosylase"/>
</dbReference>
<dbReference type="Gene3D" id="1.10.1670.10">
    <property type="entry name" value="Helix-hairpin-Helix base-excision DNA repair enzymes (C-terminal)"/>
    <property type="match status" value="1"/>
</dbReference>
<sequence length="218" mass="24266">MLSARQMSAVLSKVARFVEGRDHLAVTRVSLDGDPFAVLASTIISLRTRDEVTDVVSPKLLAVAPDAETMSETPVERIAELIYPAGFYRNKAQTLRDIARTLLEEHGGRVPDTLEGLLELRGVGRKTANLVLTLGHRKPGICVDIHVHRISNRLGFVRTKTPDETEMVLRAQLPRRWWIPINDILVTFGRVHCTPLSPHCSTCPVANVCHRIDVGRTR</sequence>
<keyword evidence="13" id="KW-1185">Reference proteome</keyword>
<name>A0ABZ2L9U8_9BACT</name>
<evidence type="ECO:0000256" key="6">
    <source>
        <dbReference type="ARBA" id="ARBA00023004"/>
    </source>
</evidence>
<dbReference type="PIRSF" id="PIRSF001435">
    <property type="entry name" value="Nth"/>
    <property type="match status" value="1"/>
</dbReference>
<dbReference type="SMART" id="SM00478">
    <property type="entry name" value="ENDO3c"/>
    <property type="match status" value="1"/>
</dbReference>
<keyword evidence="5" id="KW-0378">Hydrolase</keyword>
<keyword evidence="8" id="KW-0234">DNA repair</keyword>
<dbReference type="SUPFAM" id="SSF48150">
    <property type="entry name" value="DNA-glycosylase"/>
    <property type="match status" value="1"/>
</dbReference>
<evidence type="ECO:0000256" key="9">
    <source>
        <dbReference type="ARBA" id="ARBA00023239"/>
    </source>
</evidence>
<dbReference type="InterPro" id="IPR003651">
    <property type="entry name" value="Endonuclease3_FeS-loop_motif"/>
</dbReference>
<evidence type="ECO:0000259" key="11">
    <source>
        <dbReference type="SMART" id="SM00478"/>
    </source>
</evidence>
<dbReference type="RefSeq" id="WP_394837369.1">
    <property type="nucleotide sequence ID" value="NZ_CP089929.1"/>
</dbReference>
<evidence type="ECO:0000256" key="10">
    <source>
        <dbReference type="ARBA" id="ARBA00023295"/>
    </source>
</evidence>
<dbReference type="EMBL" id="CP089983">
    <property type="protein sequence ID" value="WXB07704.1"/>
    <property type="molecule type" value="Genomic_DNA"/>
</dbReference>
<dbReference type="PANTHER" id="PTHR43286:SF1">
    <property type="entry name" value="ENDONUCLEASE III-LIKE PROTEIN 1"/>
    <property type="match status" value="1"/>
</dbReference>
<organism evidence="12 13">
    <name type="scientific">Pendulispora rubella</name>
    <dbReference type="NCBI Taxonomy" id="2741070"/>
    <lineage>
        <taxon>Bacteria</taxon>
        <taxon>Pseudomonadati</taxon>
        <taxon>Myxococcota</taxon>
        <taxon>Myxococcia</taxon>
        <taxon>Myxococcales</taxon>
        <taxon>Sorangiineae</taxon>
        <taxon>Pendulisporaceae</taxon>
        <taxon>Pendulispora</taxon>
    </lineage>
</organism>
<dbReference type="Pfam" id="PF00730">
    <property type="entry name" value="HhH-GPD"/>
    <property type="match status" value="1"/>
</dbReference>
<dbReference type="Proteomes" id="UP001374803">
    <property type="component" value="Chromosome"/>
</dbReference>